<sequence length="127" mass="13981">MPANGPTVGAHSAVENLKLYGKSLLGPLPAPWSATGRFDRLRLYHNMYSENTQTGAVLCPTDDPRLGPLLAGWTVRELSGHDDETNDGWPLYELKNQQTGEVMKSDPRMSADALKARDVPLETFTLE</sequence>
<keyword evidence="2" id="KW-1185">Reference proteome</keyword>
<dbReference type="EMBL" id="JAUEDM010000005">
    <property type="protein sequence ID" value="KAK3316624.1"/>
    <property type="molecule type" value="Genomic_DNA"/>
</dbReference>
<dbReference type="AlphaFoldDB" id="A0AAE0M3J6"/>
<reference evidence="1" key="2">
    <citation type="submission" date="2023-06" db="EMBL/GenBank/DDBJ databases">
        <authorList>
            <consortium name="Lawrence Berkeley National Laboratory"/>
            <person name="Haridas S."/>
            <person name="Hensen N."/>
            <person name="Bonometti L."/>
            <person name="Westerberg I."/>
            <person name="Brannstrom I.O."/>
            <person name="Guillou S."/>
            <person name="Cros-Aarteil S."/>
            <person name="Calhoun S."/>
            <person name="Kuo A."/>
            <person name="Mondo S."/>
            <person name="Pangilinan J."/>
            <person name="Riley R."/>
            <person name="Labutti K."/>
            <person name="Andreopoulos B."/>
            <person name="Lipzen A."/>
            <person name="Chen C."/>
            <person name="Yanf M."/>
            <person name="Daum C."/>
            <person name="Ng V."/>
            <person name="Clum A."/>
            <person name="Steindorff A."/>
            <person name="Ohm R."/>
            <person name="Martin F."/>
            <person name="Silar P."/>
            <person name="Natvig D."/>
            <person name="Lalanne C."/>
            <person name="Gautier V."/>
            <person name="Ament-Velasquez S.L."/>
            <person name="Kruys A."/>
            <person name="Hutchinson M.I."/>
            <person name="Powell A.J."/>
            <person name="Barry K."/>
            <person name="Miller A.N."/>
            <person name="Grigoriev I.V."/>
            <person name="Debuchy R."/>
            <person name="Gladieux P."/>
            <person name="Thoren M.H."/>
            <person name="Johannesson H."/>
        </authorList>
    </citation>
    <scope>NUCLEOTIDE SEQUENCE</scope>
    <source>
        <strain evidence="1">CBS 118394</strain>
    </source>
</reference>
<accession>A0AAE0M3J6</accession>
<organism evidence="1 2">
    <name type="scientific">Apodospora peruviana</name>
    <dbReference type="NCBI Taxonomy" id="516989"/>
    <lineage>
        <taxon>Eukaryota</taxon>
        <taxon>Fungi</taxon>
        <taxon>Dikarya</taxon>
        <taxon>Ascomycota</taxon>
        <taxon>Pezizomycotina</taxon>
        <taxon>Sordariomycetes</taxon>
        <taxon>Sordariomycetidae</taxon>
        <taxon>Sordariales</taxon>
        <taxon>Lasiosphaeriaceae</taxon>
        <taxon>Apodospora</taxon>
    </lineage>
</organism>
<reference evidence="1" key="1">
    <citation type="journal article" date="2023" name="Mol. Phylogenet. Evol.">
        <title>Genome-scale phylogeny and comparative genomics of the fungal order Sordariales.</title>
        <authorList>
            <person name="Hensen N."/>
            <person name="Bonometti L."/>
            <person name="Westerberg I."/>
            <person name="Brannstrom I.O."/>
            <person name="Guillou S."/>
            <person name="Cros-Aarteil S."/>
            <person name="Calhoun S."/>
            <person name="Haridas S."/>
            <person name="Kuo A."/>
            <person name="Mondo S."/>
            <person name="Pangilinan J."/>
            <person name="Riley R."/>
            <person name="LaButti K."/>
            <person name="Andreopoulos B."/>
            <person name="Lipzen A."/>
            <person name="Chen C."/>
            <person name="Yan M."/>
            <person name="Daum C."/>
            <person name="Ng V."/>
            <person name="Clum A."/>
            <person name="Steindorff A."/>
            <person name="Ohm R.A."/>
            <person name="Martin F."/>
            <person name="Silar P."/>
            <person name="Natvig D.O."/>
            <person name="Lalanne C."/>
            <person name="Gautier V."/>
            <person name="Ament-Velasquez S.L."/>
            <person name="Kruys A."/>
            <person name="Hutchinson M.I."/>
            <person name="Powell A.J."/>
            <person name="Barry K."/>
            <person name="Miller A.N."/>
            <person name="Grigoriev I.V."/>
            <person name="Debuchy R."/>
            <person name="Gladieux P."/>
            <person name="Hiltunen Thoren M."/>
            <person name="Johannesson H."/>
        </authorList>
    </citation>
    <scope>NUCLEOTIDE SEQUENCE</scope>
    <source>
        <strain evidence="1">CBS 118394</strain>
    </source>
</reference>
<evidence type="ECO:0000313" key="1">
    <source>
        <dbReference type="EMBL" id="KAK3316624.1"/>
    </source>
</evidence>
<proteinExistence type="predicted"/>
<evidence type="ECO:0000313" key="2">
    <source>
        <dbReference type="Proteomes" id="UP001283341"/>
    </source>
</evidence>
<gene>
    <name evidence="1" type="ORF">B0H66DRAFT_604904</name>
</gene>
<protein>
    <submittedName>
        <fullName evidence="1">Uncharacterized protein</fullName>
    </submittedName>
</protein>
<dbReference type="Proteomes" id="UP001283341">
    <property type="component" value="Unassembled WGS sequence"/>
</dbReference>
<comment type="caution">
    <text evidence="1">The sequence shown here is derived from an EMBL/GenBank/DDBJ whole genome shotgun (WGS) entry which is preliminary data.</text>
</comment>
<name>A0AAE0M3J6_9PEZI</name>